<keyword evidence="2" id="KW-1133">Transmembrane helix</keyword>
<keyword evidence="4" id="KW-1185">Reference proteome</keyword>
<proteinExistence type="predicted"/>
<dbReference type="RefSeq" id="WP_275705826.1">
    <property type="nucleotide sequence ID" value="NZ_JANCMW010000004.1"/>
</dbReference>
<feature type="transmembrane region" description="Helical" evidence="2">
    <location>
        <begin position="6"/>
        <end position="25"/>
    </location>
</feature>
<evidence type="ECO:0000256" key="1">
    <source>
        <dbReference type="SAM" id="Coils"/>
    </source>
</evidence>
<keyword evidence="1" id="KW-0175">Coiled coil</keyword>
<dbReference type="Proteomes" id="UP001143391">
    <property type="component" value="Unassembled WGS sequence"/>
</dbReference>
<dbReference type="EMBL" id="JANCMW010000004">
    <property type="protein sequence ID" value="MDF0750295.1"/>
    <property type="molecule type" value="Genomic_DNA"/>
</dbReference>
<evidence type="ECO:0000256" key="2">
    <source>
        <dbReference type="SAM" id="Phobius"/>
    </source>
</evidence>
<name>A0ABT5YB55_9GAMM</name>
<evidence type="ECO:0000313" key="3">
    <source>
        <dbReference type="EMBL" id="MDF0750295.1"/>
    </source>
</evidence>
<accession>A0ABT5YB55</accession>
<keyword evidence="2" id="KW-0812">Transmembrane</keyword>
<feature type="coiled-coil region" evidence="1">
    <location>
        <begin position="28"/>
        <end position="97"/>
    </location>
</feature>
<evidence type="ECO:0000313" key="4">
    <source>
        <dbReference type="Proteomes" id="UP001143391"/>
    </source>
</evidence>
<protein>
    <submittedName>
        <fullName evidence="3">DUF2570 family protein</fullName>
    </submittedName>
</protein>
<keyword evidence="2" id="KW-0472">Membrane</keyword>
<organism evidence="3 4">
    <name type="scientific">Marinobacter iranensis</name>
    <dbReference type="NCBI Taxonomy" id="2962607"/>
    <lineage>
        <taxon>Bacteria</taxon>
        <taxon>Pseudomonadati</taxon>
        <taxon>Pseudomonadota</taxon>
        <taxon>Gammaproteobacteria</taxon>
        <taxon>Pseudomonadales</taxon>
        <taxon>Marinobacteraceae</taxon>
        <taxon>Marinobacter</taxon>
    </lineage>
</organism>
<sequence length="133" mass="14907">MITKYVVGGAGIVILLMAGTIWALMQSRDTLLEENANLTQAMDQAKVTNDQNQTEIARLEADIRWRDRQAVIRSDREQKLSDQLAATESELKELVKDAPCSGPDYLWPDAVYERMRAGTVADPNRVQEEAGTR</sequence>
<reference evidence="3" key="1">
    <citation type="submission" date="2022-07" db="EMBL/GenBank/DDBJ databases">
        <title>Marinobacter iranensis a new bacterium isolate from a hipersaline lake in Iran.</title>
        <authorList>
            <person name="Mohammad A.M.A."/>
            <person name="Cristina S.-P."/>
            <person name="Antonio V."/>
        </authorList>
    </citation>
    <scope>NUCLEOTIDE SEQUENCE</scope>
    <source>
        <strain evidence="3">71-i</strain>
    </source>
</reference>
<gene>
    <name evidence="3" type="ORF">NLU14_08635</name>
</gene>
<comment type="caution">
    <text evidence="3">The sequence shown here is derived from an EMBL/GenBank/DDBJ whole genome shotgun (WGS) entry which is preliminary data.</text>
</comment>